<dbReference type="AlphaFoldDB" id="A0A7C4APX1"/>
<proteinExistence type="predicted"/>
<name>A0A7C4APX1_9BACT</name>
<dbReference type="Gene3D" id="3.90.1200.10">
    <property type="match status" value="1"/>
</dbReference>
<reference evidence="2" key="1">
    <citation type="journal article" date="2020" name="mSystems">
        <title>Genome- and Community-Level Interaction Insights into Carbon Utilization and Element Cycling Functions of Hydrothermarchaeota in Hydrothermal Sediment.</title>
        <authorList>
            <person name="Zhou Z."/>
            <person name="Liu Y."/>
            <person name="Xu W."/>
            <person name="Pan J."/>
            <person name="Luo Z.H."/>
            <person name="Li M."/>
        </authorList>
    </citation>
    <scope>NUCLEOTIDE SEQUENCE [LARGE SCALE GENOMIC DNA]</scope>
    <source>
        <strain evidence="2">SpSt-769</strain>
    </source>
</reference>
<dbReference type="Pfam" id="PF01636">
    <property type="entry name" value="APH"/>
    <property type="match status" value="1"/>
</dbReference>
<evidence type="ECO:0000259" key="1">
    <source>
        <dbReference type="Pfam" id="PF01636"/>
    </source>
</evidence>
<organism evidence="2">
    <name type="scientific">Desulfomonile tiedjei</name>
    <dbReference type="NCBI Taxonomy" id="2358"/>
    <lineage>
        <taxon>Bacteria</taxon>
        <taxon>Pseudomonadati</taxon>
        <taxon>Thermodesulfobacteriota</taxon>
        <taxon>Desulfomonilia</taxon>
        <taxon>Desulfomonilales</taxon>
        <taxon>Desulfomonilaceae</taxon>
        <taxon>Desulfomonile</taxon>
    </lineage>
</organism>
<dbReference type="PANTHER" id="PTHR43883">
    <property type="entry name" value="SLR0207 PROTEIN"/>
    <property type="match status" value="1"/>
</dbReference>
<dbReference type="InterPro" id="IPR052732">
    <property type="entry name" value="Cell-binding_unc_protein"/>
</dbReference>
<gene>
    <name evidence="2" type="ORF">ENV54_00100</name>
</gene>
<dbReference type="SUPFAM" id="SSF56112">
    <property type="entry name" value="Protein kinase-like (PK-like)"/>
    <property type="match status" value="1"/>
</dbReference>
<dbReference type="SUPFAM" id="SSF52540">
    <property type="entry name" value="P-loop containing nucleoside triphosphate hydrolases"/>
    <property type="match status" value="1"/>
</dbReference>
<dbReference type="InterPro" id="IPR011009">
    <property type="entry name" value="Kinase-like_dom_sf"/>
</dbReference>
<dbReference type="InterPro" id="IPR002575">
    <property type="entry name" value="Aminoglycoside_PTrfase"/>
</dbReference>
<dbReference type="InterPro" id="IPR027417">
    <property type="entry name" value="P-loop_NTPase"/>
</dbReference>
<dbReference type="Pfam" id="PF13671">
    <property type="entry name" value="AAA_33"/>
    <property type="match status" value="1"/>
</dbReference>
<dbReference type="Gene3D" id="3.40.50.300">
    <property type="entry name" value="P-loop containing nucleotide triphosphate hydrolases"/>
    <property type="match status" value="1"/>
</dbReference>
<evidence type="ECO:0000313" key="2">
    <source>
        <dbReference type="EMBL" id="HGH59678.1"/>
    </source>
</evidence>
<sequence>MTDLQRIIQAMSLPDFYPHKPGSVEVIQTHISVVFIAGDLVYKIKKPVNFGFLNFSSLSKRRHYCHQEVVLNSRFSEGVYQGVVSIYRDEGRFNLEARGEEIEVAVLMRRIPEDRIMINMLEQDLVTLDMLDQLAQRLSELHRKARTSSTIASYGSIPVIYQNVRENFAQTERFIPETISKRRYEEIASLSYGFLADHADLFSKRVQQGFIRDCHGDLRLDHVVFGEKIMLIDCIEFNDRFRFGDIASDLSFLLMDLDDKAYPGFSRRIQEQYAAVSRDPDIVKLLPFYKSYRAFVRGKVHSFALEEPEISQEDRADHAERAKNYFRLSSTYLNPAPPPALIITFGFTGVGKSYIAAKAAQRLGTQVIRSDALRKRFLGLSETEQRLDKYGTGIYTATTTESIYQTMFQEAEQHLKRGDSIILDASFLKGSHRRQAADIARRCGAVFLIIHCVAATEVVRQRLEKRMREKTDLSDGRWEIYVRQQEGFDAIQESEMPHVRRWDSGRNPKNFLEALVKELMFSHLSAEV</sequence>
<accession>A0A7C4APX1</accession>
<comment type="caution">
    <text evidence="2">The sequence shown here is derived from an EMBL/GenBank/DDBJ whole genome shotgun (WGS) entry which is preliminary data.</text>
</comment>
<feature type="domain" description="Aminoglycoside phosphotransferase" evidence="1">
    <location>
        <begin position="199"/>
        <end position="281"/>
    </location>
</feature>
<protein>
    <recommendedName>
        <fullName evidence="1">Aminoglycoside phosphotransferase domain-containing protein</fullName>
    </recommendedName>
</protein>
<dbReference type="EMBL" id="DTGT01000004">
    <property type="protein sequence ID" value="HGH59678.1"/>
    <property type="molecule type" value="Genomic_DNA"/>
</dbReference>
<dbReference type="PANTHER" id="PTHR43883:SF1">
    <property type="entry name" value="GLUCONOKINASE"/>
    <property type="match status" value="1"/>
</dbReference>